<reference evidence="2" key="2">
    <citation type="submission" date="2023-01" db="EMBL/GenBank/DDBJ databases">
        <title>Draft genome sequence of Paraferrimonas sedimenticola strain NBRC 101628.</title>
        <authorList>
            <person name="Sun Q."/>
            <person name="Mori K."/>
        </authorList>
    </citation>
    <scope>NUCLEOTIDE SEQUENCE</scope>
    <source>
        <strain evidence="2">NBRC 101628</strain>
    </source>
</reference>
<keyword evidence="3" id="KW-1185">Reference proteome</keyword>
<dbReference type="EMBL" id="BSNC01000016">
    <property type="protein sequence ID" value="GLP98039.1"/>
    <property type="molecule type" value="Genomic_DNA"/>
</dbReference>
<evidence type="ECO:0000313" key="2">
    <source>
        <dbReference type="EMBL" id="GLP98039.1"/>
    </source>
</evidence>
<dbReference type="InterPro" id="IPR046732">
    <property type="entry name" value="DUF6624"/>
</dbReference>
<keyword evidence="1" id="KW-0732">Signal</keyword>
<feature type="chain" id="PRO_5041338665" evidence="1">
    <location>
        <begin position="20"/>
        <end position="195"/>
    </location>
</feature>
<comment type="caution">
    <text evidence="2">The sequence shown here is derived from an EMBL/GenBank/DDBJ whole genome shotgun (WGS) entry which is preliminary data.</text>
</comment>
<dbReference type="Proteomes" id="UP001161422">
    <property type="component" value="Unassembled WGS sequence"/>
</dbReference>
<name>A0AA37RZT2_9GAMM</name>
<feature type="signal peptide" evidence="1">
    <location>
        <begin position="1"/>
        <end position="19"/>
    </location>
</feature>
<dbReference type="Pfam" id="PF20329">
    <property type="entry name" value="DUF6624"/>
    <property type="match status" value="1"/>
</dbReference>
<dbReference type="AlphaFoldDB" id="A0AA37RZT2"/>
<gene>
    <name evidence="2" type="ORF">GCM10007895_33460</name>
</gene>
<protein>
    <submittedName>
        <fullName evidence="2">Uncharacterized protein</fullName>
    </submittedName>
</protein>
<organism evidence="2 3">
    <name type="scientific">Paraferrimonas sedimenticola</name>
    <dbReference type="NCBI Taxonomy" id="375674"/>
    <lineage>
        <taxon>Bacteria</taxon>
        <taxon>Pseudomonadati</taxon>
        <taxon>Pseudomonadota</taxon>
        <taxon>Gammaproteobacteria</taxon>
        <taxon>Alteromonadales</taxon>
        <taxon>Ferrimonadaceae</taxon>
        <taxon>Paraferrimonas</taxon>
    </lineage>
</organism>
<accession>A0AA37RZT2</accession>
<reference evidence="2" key="1">
    <citation type="journal article" date="2014" name="Int. J. Syst. Evol. Microbiol.">
        <title>Complete genome sequence of Corynebacterium casei LMG S-19264T (=DSM 44701T), isolated from a smear-ripened cheese.</title>
        <authorList>
            <consortium name="US DOE Joint Genome Institute (JGI-PGF)"/>
            <person name="Walter F."/>
            <person name="Albersmeier A."/>
            <person name="Kalinowski J."/>
            <person name="Ruckert C."/>
        </authorList>
    </citation>
    <scope>NUCLEOTIDE SEQUENCE</scope>
    <source>
        <strain evidence="2">NBRC 101628</strain>
    </source>
</reference>
<evidence type="ECO:0000313" key="3">
    <source>
        <dbReference type="Proteomes" id="UP001161422"/>
    </source>
</evidence>
<evidence type="ECO:0000256" key="1">
    <source>
        <dbReference type="SAM" id="SignalP"/>
    </source>
</evidence>
<dbReference type="RefSeq" id="WP_095507157.1">
    <property type="nucleotide sequence ID" value="NZ_BSNC01000016.1"/>
</dbReference>
<sequence length="195" mass="22328">MRFFYTVICLVFISNPSLAASNPDLKRELEQMVRVDQEIRSKIGELGWHNPPKDLLERMNRIDSENTRKLKQIIDRHAWPTRQLVGSSGVSAAFLVIQHSPDYEFKAKMLPTLKQSYLRGEGIEGQDIALLTDRILIHRGEKQLYGTQLNILDGIIEVKPLLEPENVDKRRAELGMPALEEYKKLVSKAYGMAVK</sequence>
<proteinExistence type="predicted"/>